<proteinExistence type="predicted"/>
<dbReference type="EMBL" id="CAJVPW010003683">
    <property type="protein sequence ID" value="CAG8527903.1"/>
    <property type="molecule type" value="Genomic_DNA"/>
</dbReference>
<accession>A0ACA9LFW2</accession>
<gene>
    <name evidence="1" type="ORF">SPELUC_LOCUS4233</name>
</gene>
<comment type="caution">
    <text evidence="1">The sequence shown here is derived from an EMBL/GenBank/DDBJ whole genome shotgun (WGS) entry which is preliminary data.</text>
</comment>
<reference evidence="1" key="1">
    <citation type="submission" date="2021-06" db="EMBL/GenBank/DDBJ databases">
        <authorList>
            <person name="Kallberg Y."/>
            <person name="Tangrot J."/>
            <person name="Rosling A."/>
        </authorList>
    </citation>
    <scope>NUCLEOTIDE SEQUENCE</scope>
    <source>
        <strain evidence="1">28 12/20/2015</strain>
    </source>
</reference>
<dbReference type="Proteomes" id="UP000789366">
    <property type="component" value="Unassembled WGS sequence"/>
</dbReference>
<feature type="non-terminal residue" evidence="1">
    <location>
        <position position="507"/>
    </location>
</feature>
<evidence type="ECO:0000313" key="1">
    <source>
        <dbReference type="EMBL" id="CAG8527903.1"/>
    </source>
</evidence>
<name>A0ACA9LFW2_9GLOM</name>
<organism evidence="1 2">
    <name type="scientific">Cetraspora pellucida</name>
    <dbReference type="NCBI Taxonomy" id="1433469"/>
    <lineage>
        <taxon>Eukaryota</taxon>
        <taxon>Fungi</taxon>
        <taxon>Fungi incertae sedis</taxon>
        <taxon>Mucoromycota</taxon>
        <taxon>Glomeromycotina</taxon>
        <taxon>Glomeromycetes</taxon>
        <taxon>Diversisporales</taxon>
        <taxon>Gigasporaceae</taxon>
        <taxon>Cetraspora</taxon>
    </lineage>
</organism>
<sequence length="507" mass="58440">MTQGKFWSVLCILDERVIDGNSYYLIQWEGNDKNGNPWTPTWEPGENCTQSLINDWKMRRLETNQDYRCHRENSVISDSTVTDGSDHRCSDVLALWDEISIKGNNNSSESSIVDQKMHDNSNIISFDSQYLSKRSQIECQSENSVGEKEIVHNINKKNRTHELFISKECCFTSDKNNNCSYQGSFAQQTDSFEIESCISQTPLSLQNIPTQFSVSTKQGGNNLNDKKILTNQPSHYQTQISQDESLQTVLSLASNDTGCTSESSDLNSNLSFKLQNKTDAIAIMCEERDRFQKTMSQIRRNWQLQQEKAINLSKENELIKQQLQQKTKEYDNIRFQCFLYQQNIQQLQELCKCHDEKDIQHEIIRQNDSKVIEELERSTKTVIAENQKLKQELENIKSLNASMVNTNKSSQNLIAIGNQDLPIKDSSLSNTEKTCLSSNKLQKSSIVKSSLNYETLISENKRLESDIKALNLQNMLQQQNLKLMEEKLLQNDSTLRFFMDLQQVHKV</sequence>
<keyword evidence="2" id="KW-1185">Reference proteome</keyword>
<protein>
    <submittedName>
        <fullName evidence="1">13589_t:CDS:1</fullName>
    </submittedName>
</protein>
<evidence type="ECO:0000313" key="2">
    <source>
        <dbReference type="Proteomes" id="UP000789366"/>
    </source>
</evidence>